<dbReference type="EMBL" id="KZ825567">
    <property type="protein sequence ID" value="PYI27547.1"/>
    <property type="molecule type" value="Genomic_DNA"/>
</dbReference>
<keyword evidence="1" id="KW-0695">RNA-directed DNA polymerase</keyword>
<dbReference type="GO" id="GO:0000333">
    <property type="term" value="C:telomerase catalytic core complex"/>
    <property type="evidence" value="ECO:0007669"/>
    <property type="project" value="TreeGrafter"/>
</dbReference>
<comment type="subcellular location">
    <subcellularLocation>
        <location evidence="1">Nucleus</location>
    </subcellularLocation>
    <subcellularLocation>
        <location evidence="1">Chromosome</location>
        <location evidence="1">Telomere</location>
    </subcellularLocation>
</comment>
<evidence type="ECO:0000256" key="2">
    <source>
        <dbReference type="SAM" id="MobiDB-lite"/>
    </source>
</evidence>
<feature type="region of interest" description="Disordered" evidence="2">
    <location>
        <begin position="74"/>
        <end position="95"/>
    </location>
</feature>
<dbReference type="AlphaFoldDB" id="A0A2V5IU61"/>
<dbReference type="EC" id="2.7.7.49" evidence="1"/>
<keyword evidence="1" id="KW-0158">Chromosome</keyword>
<evidence type="ECO:0000313" key="4">
    <source>
        <dbReference type="Proteomes" id="UP000248817"/>
    </source>
</evidence>
<dbReference type="GO" id="GO:0000781">
    <property type="term" value="C:chromosome, telomeric region"/>
    <property type="evidence" value="ECO:0007669"/>
    <property type="project" value="UniProtKB-SubCell"/>
</dbReference>
<sequence>MGKKRKRPVKGKHAQGHSSSQTRITAASTGFRNPSGCSSDHATRLTHPVISLYYQEVVTLRQFLLRQIPSASRSRRRKIASIRTDPAEGANDSCSDSQRELAILLDSTLVGITQDPSPARDQERSQELAALRKSQPKSQLASTDTGPPCAQAELVDRAIALIWKPFLSESKKKPHHLLTRGFRSVVETHFSNENVQKLKSAPWTEVLGLLGNNGEIIMLHLLCDCGIFTALDSRKGIYHQICGMWYSLEKLDPVNTKLQQTSLESNRPPAGKGSTVVKDGQQMTADCCSESQSNRRTPSTIAFNRHRMLYAPPMPVIKGKPKLGLGNHVLNRYSSSISQSKAVHVMQHIFPLQFALTNVFKPDPENDLKFSSREDEIAAKSKKRKRPSPDSEHQIANNERVQPAKIPKRLQGQALELVQQLLNRHKRCPYGYLLDYYCSSERIGPWKFGPQDS</sequence>
<evidence type="ECO:0000256" key="1">
    <source>
        <dbReference type="RuleBase" id="RU365061"/>
    </source>
</evidence>
<keyword evidence="4" id="KW-1185">Reference proteome</keyword>
<name>A0A2V5IU61_9EURO</name>
<keyword evidence="1" id="KW-0479">Metal-binding</keyword>
<keyword evidence="1" id="KW-0779">Telomere</keyword>
<feature type="region of interest" description="Disordered" evidence="2">
    <location>
        <begin position="1"/>
        <end position="36"/>
    </location>
</feature>
<accession>A0A2V5IU61</accession>
<evidence type="ECO:0000313" key="3">
    <source>
        <dbReference type="EMBL" id="PYI27547.1"/>
    </source>
</evidence>
<feature type="compositionally biased region" description="Polar residues" evidence="2">
    <location>
        <begin position="16"/>
        <end position="36"/>
    </location>
</feature>
<feature type="region of interest" description="Disordered" evidence="2">
    <location>
        <begin position="366"/>
        <end position="404"/>
    </location>
</feature>
<feature type="compositionally biased region" description="Basic and acidic residues" evidence="2">
    <location>
        <begin position="366"/>
        <end position="379"/>
    </location>
</feature>
<dbReference type="GO" id="GO:0003720">
    <property type="term" value="F:telomerase activity"/>
    <property type="evidence" value="ECO:0007669"/>
    <property type="project" value="InterPro"/>
</dbReference>
<feature type="non-terminal residue" evidence="3">
    <location>
        <position position="453"/>
    </location>
</feature>
<comment type="catalytic activity">
    <reaction evidence="1">
        <text>DNA(n) + a 2'-deoxyribonucleoside 5'-triphosphate = DNA(n+1) + diphosphate</text>
        <dbReference type="Rhea" id="RHEA:22508"/>
        <dbReference type="Rhea" id="RHEA-COMP:17339"/>
        <dbReference type="Rhea" id="RHEA-COMP:17340"/>
        <dbReference type="ChEBI" id="CHEBI:33019"/>
        <dbReference type="ChEBI" id="CHEBI:61560"/>
        <dbReference type="ChEBI" id="CHEBI:173112"/>
        <dbReference type="EC" id="2.7.7.49"/>
    </reaction>
</comment>
<feature type="compositionally biased region" description="Basic residues" evidence="2">
    <location>
        <begin position="1"/>
        <end position="15"/>
    </location>
</feature>
<gene>
    <name evidence="3" type="ORF">BP00DRAFT_379267</name>
</gene>
<dbReference type="Gene3D" id="1.10.132.70">
    <property type="match status" value="1"/>
</dbReference>
<dbReference type="Proteomes" id="UP000248817">
    <property type="component" value="Unassembled WGS sequence"/>
</dbReference>
<feature type="compositionally biased region" description="Polar residues" evidence="2">
    <location>
        <begin position="136"/>
        <end position="145"/>
    </location>
</feature>
<feature type="region of interest" description="Disordered" evidence="2">
    <location>
        <begin position="112"/>
        <end position="146"/>
    </location>
</feature>
<keyword evidence="1" id="KW-0460">Magnesium</keyword>
<dbReference type="GO" id="GO:0042162">
    <property type="term" value="F:telomeric DNA binding"/>
    <property type="evidence" value="ECO:0007669"/>
    <property type="project" value="TreeGrafter"/>
</dbReference>
<dbReference type="InterPro" id="IPR003545">
    <property type="entry name" value="Telomerase_RT"/>
</dbReference>
<organism evidence="3 4">
    <name type="scientific">Aspergillus indologenus CBS 114.80</name>
    <dbReference type="NCBI Taxonomy" id="1450541"/>
    <lineage>
        <taxon>Eukaryota</taxon>
        <taxon>Fungi</taxon>
        <taxon>Dikarya</taxon>
        <taxon>Ascomycota</taxon>
        <taxon>Pezizomycotina</taxon>
        <taxon>Eurotiomycetes</taxon>
        <taxon>Eurotiomycetidae</taxon>
        <taxon>Eurotiales</taxon>
        <taxon>Aspergillaceae</taxon>
        <taxon>Aspergillus</taxon>
        <taxon>Aspergillus subgen. Circumdati</taxon>
    </lineage>
</organism>
<dbReference type="PANTHER" id="PTHR12066:SF0">
    <property type="entry name" value="TELOMERASE REVERSE TRANSCRIPTASE"/>
    <property type="match status" value="1"/>
</dbReference>
<keyword evidence="1" id="KW-0808">Transferase</keyword>
<dbReference type="GO" id="GO:0046872">
    <property type="term" value="F:metal ion binding"/>
    <property type="evidence" value="ECO:0007669"/>
    <property type="project" value="UniProtKB-KW"/>
</dbReference>
<comment type="function">
    <text evidence="1">Telomerase is a ribonucleoprotein enzyme essential for the replication of chromosome termini in most eukaryotes. It elongates telomeres. It is a reverse transcriptase that adds simple sequence repeats to chromosome ends by copying a template sequence within the RNA component of the enzyme.</text>
</comment>
<protein>
    <recommendedName>
        <fullName evidence="1">Telomerase reverse transcriptase</fullName>
        <ecNumber evidence="1">2.7.7.49</ecNumber>
    </recommendedName>
    <alternativeName>
        <fullName evidence="1">Telomerase catalytic subunit</fullName>
    </alternativeName>
</protein>
<dbReference type="GO" id="GO:0007004">
    <property type="term" value="P:telomere maintenance via telomerase"/>
    <property type="evidence" value="ECO:0007669"/>
    <property type="project" value="TreeGrafter"/>
</dbReference>
<keyword evidence="1" id="KW-0539">Nucleus</keyword>
<comment type="similarity">
    <text evidence="1">Belongs to the reverse transcriptase family. Telomerase subfamily.</text>
</comment>
<keyword evidence="1" id="KW-0548">Nucleotidyltransferase</keyword>
<proteinExistence type="inferred from homology"/>
<dbReference type="PANTHER" id="PTHR12066">
    <property type="entry name" value="TELOMERASE REVERSE TRANSCRIPTASE"/>
    <property type="match status" value="1"/>
</dbReference>
<reference evidence="3 4" key="1">
    <citation type="submission" date="2018-02" db="EMBL/GenBank/DDBJ databases">
        <title>The genomes of Aspergillus section Nigri reveals drivers in fungal speciation.</title>
        <authorList>
            <consortium name="DOE Joint Genome Institute"/>
            <person name="Vesth T.C."/>
            <person name="Nybo J."/>
            <person name="Theobald S."/>
            <person name="Brandl J."/>
            <person name="Frisvad J.C."/>
            <person name="Nielsen K.F."/>
            <person name="Lyhne E.K."/>
            <person name="Kogle M.E."/>
            <person name="Kuo A."/>
            <person name="Riley R."/>
            <person name="Clum A."/>
            <person name="Nolan M."/>
            <person name="Lipzen A."/>
            <person name="Salamov A."/>
            <person name="Henrissat B."/>
            <person name="Wiebenga A."/>
            <person name="De vries R.P."/>
            <person name="Grigoriev I.V."/>
            <person name="Mortensen U.H."/>
            <person name="Andersen M.R."/>
            <person name="Baker S.E."/>
        </authorList>
    </citation>
    <scope>NUCLEOTIDE SEQUENCE [LARGE SCALE GENOMIC DNA]</scope>
    <source>
        <strain evidence="3 4">CBS 114.80</strain>
    </source>
</reference>
<dbReference type="GO" id="GO:0070034">
    <property type="term" value="F:telomerase RNA binding"/>
    <property type="evidence" value="ECO:0007669"/>
    <property type="project" value="TreeGrafter"/>
</dbReference>